<accession>A0A517RJQ0</accession>
<dbReference type="SUPFAM" id="SSF48498">
    <property type="entry name" value="Tetracyclin repressor-like, C-terminal domain"/>
    <property type="match status" value="1"/>
</dbReference>
<evidence type="ECO:0000313" key="6">
    <source>
        <dbReference type="EMBL" id="QDT44103.1"/>
    </source>
</evidence>
<dbReference type="KEGG" id="gaz:Pan241w_42090"/>
<dbReference type="GO" id="GO:0003677">
    <property type="term" value="F:DNA binding"/>
    <property type="evidence" value="ECO:0007669"/>
    <property type="project" value="UniProtKB-UniRule"/>
</dbReference>
<keyword evidence="2 4" id="KW-0238">DNA-binding</keyword>
<evidence type="ECO:0000259" key="5">
    <source>
        <dbReference type="PROSITE" id="PS50977"/>
    </source>
</evidence>
<dbReference type="PANTHER" id="PTHR47506:SF3">
    <property type="entry name" value="HTH-TYPE TRANSCRIPTIONAL REGULATOR LMRA"/>
    <property type="match status" value="1"/>
</dbReference>
<dbReference type="InterPro" id="IPR009057">
    <property type="entry name" value="Homeodomain-like_sf"/>
</dbReference>
<dbReference type="OrthoDB" id="116240at2"/>
<dbReference type="Pfam" id="PF00440">
    <property type="entry name" value="TetR_N"/>
    <property type="match status" value="1"/>
</dbReference>
<keyword evidence="7" id="KW-1185">Reference proteome</keyword>
<keyword evidence="1" id="KW-0805">Transcription regulation</keyword>
<evidence type="ECO:0000256" key="2">
    <source>
        <dbReference type="ARBA" id="ARBA00023125"/>
    </source>
</evidence>
<dbReference type="Proteomes" id="UP000317171">
    <property type="component" value="Chromosome"/>
</dbReference>
<protein>
    <submittedName>
        <fullName evidence="6">HTH-type transcriptional regulator YjdC</fullName>
    </submittedName>
</protein>
<dbReference type="InterPro" id="IPR036271">
    <property type="entry name" value="Tet_transcr_reg_TetR-rel_C_sf"/>
</dbReference>
<dbReference type="SUPFAM" id="SSF46689">
    <property type="entry name" value="Homeodomain-like"/>
    <property type="match status" value="1"/>
</dbReference>
<dbReference type="Gene3D" id="1.10.357.10">
    <property type="entry name" value="Tetracycline Repressor, domain 2"/>
    <property type="match status" value="1"/>
</dbReference>
<dbReference type="PRINTS" id="PR00455">
    <property type="entry name" value="HTHTETR"/>
</dbReference>
<proteinExistence type="predicted"/>
<dbReference type="RefSeq" id="WP_145219279.1">
    <property type="nucleotide sequence ID" value="NZ_CP036269.1"/>
</dbReference>
<gene>
    <name evidence="6" type="primary">yjdC</name>
    <name evidence="6" type="ORF">Pan241w_42090</name>
</gene>
<keyword evidence="3" id="KW-0804">Transcription</keyword>
<name>A0A517RJQ0_9PLAN</name>
<organism evidence="6 7">
    <name type="scientific">Gimesia alba</name>
    <dbReference type="NCBI Taxonomy" id="2527973"/>
    <lineage>
        <taxon>Bacteria</taxon>
        <taxon>Pseudomonadati</taxon>
        <taxon>Planctomycetota</taxon>
        <taxon>Planctomycetia</taxon>
        <taxon>Planctomycetales</taxon>
        <taxon>Planctomycetaceae</taxon>
        <taxon>Gimesia</taxon>
    </lineage>
</organism>
<dbReference type="EMBL" id="CP036269">
    <property type="protein sequence ID" value="QDT44103.1"/>
    <property type="molecule type" value="Genomic_DNA"/>
</dbReference>
<dbReference type="InterPro" id="IPR001647">
    <property type="entry name" value="HTH_TetR"/>
</dbReference>
<reference evidence="6 7" key="1">
    <citation type="submission" date="2019-02" db="EMBL/GenBank/DDBJ databases">
        <title>Deep-cultivation of Planctomycetes and their phenomic and genomic characterization uncovers novel biology.</title>
        <authorList>
            <person name="Wiegand S."/>
            <person name="Jogler M."/>
            <person name="Boedeker C."/>
            <person name="Pinto D."/>
            <person name="Vollmers J."/>
            <person name="Rivas-Marin E."/>
            <person name="Kohn T."/>
            <person name="Peeters S.H."/>
            <person name="Heuer A."/>
            <person name="Rast P."/>
            <person name="Oberbeckmann S."/>
            <person name="Bunk B."/>
            <person name="Jeske O."/>
            <person name="Meyerdierks A."/>
            <person name="Storesund J.E."/>
            <person name="Kallscheuer N."/>
            <person name="Luecker S."/>
            <person name="Lage O.M."/>
            <person name="Pohl T."/>
            <person name="Merkel B.J."/>
            <person name="Hornburger P."/>
            <person name="Mueller R.-W."/>
            <person name="Bruemmer F."/>
            <person name="Labrenz M."/>
            <person name="Spormann A.M."/>
            <person name="Op den Camp H."/>
            <person name="Overmann J."/>
            <person name="Amann R."/>
            <person name="Jetten M.S.M."/>
            <person name="Mascher T."/>
            <person name="Medema M.H."/>
            <person name="Devos D.P."/>
            <person name="Kaster A.-K."/>
            <person name="Ovreas L."/>
            <person name="Rohde M."/>
            <person name="Galperin M.Y."/>
            <person name="Jogler C."/>
        </authorList>
    </citation>
    <scope>NUCLEOTIDE SEQUENCE [LARGE SCALE GENOMIC DNA]</scope>
    <source>
        <strain evidence="6 7">Pan241w</strain>
    </source>
</reference>
<evidence type="ECO:0000256" key="4">
    <source>
        <dbReference type="PROSITE-ProRule" id="PRU00335"/>
    </source>
</evidence>
<evidence type="ECO:0000313" key="7">
    <source>
        <dbReference type="Proteomes" id="UP000317171"/>
    </source>
</evidence>
<evidence type="ECO:0000256" key="1">
    <source>
        <dbReference type="ARBA" id="ARBA00023015"/>
    </source>
</evidence>
<dbReference type="AlphaFoldDB" id="A0A517RJQ0"/>
<dbReference type="PANTHER" id="PTHR47506">
    <property type="entry name" value="TRANSCRIPTIONAL REGULATORY PROTEIN"/>
    <property type="match status" value="1"/>
</dbReference>
<dbReference type="PROSITE" id="PS50977">
    <property type="entry name" value="HTH_TETR_2"/>
    <property type="match status" value="1"/>
</dbReference>
<feature type="DNA-binding region" description="H-T-H motif" evidence="4">
    <location>
        <begin position="31"/>
        <end position="50"/>
    </location>
</feature>
<evidence type="ECO:0000256" key="3">
    <source>
        <dbReference type="ARBA" id="ARBA00023163"/>
    </source>
</evidence>
<feature type="domain" description="HTH tetR-type" evidence="5">
    <location>
        <begin position="8"/>
        <end position="68"/>
    </location>
</feature>
<sequence>MSKTHRPSSARKRILETAERLFYAEGIRSVGIDRVIAEAGVAKMTLYNHFSSKDELILEVLKYREEQFDLFMKQQMMEHQSRGLDPLKAFFAALKDWFECPDYRGCSFINATAELADPRHAASVFCTEHKRRFRDQLTEIIIETEGPKAAAVAPAISVLVEGAIVTSVSEGNSEAAQIAEEAAYMLIAKAKRK</sequence>